<dbReference type="RefSeq" id="XP_006817818.1">
    <property type="nucleotide sequence ID" value="XM_006817755.1"/>
</dbReference>
<accession>A0ABM0MCS7</accession>
<dbReference type="Gene3D" id="1.25.40.420">
    <property type="match status" value="1"/>
</dbReference>
<dbReference type="Gene3D" id="2.130.10.30">
    <property type="entry name" value="Regulator of chromosome condensation 1/beta-lactamase-inhibitor protein II"/>
    <property type="match status" value="1"/>
</dbReference>
<evidence type="ECO:0000256" key="2">
    <source>
        <dbReference type="PROSITE-ProRule" id="PRU00235"/>
    </source>
</evidence>
<dbReference type="PROSITE" id="PS50012">
    <property type="entry name" value="RCC1_3"/>
    <property type="match status" value="4"/>
</dbReference>
<dbReference type="InterPro" id="IPR011333">
    <property type="entry name" value="SKP1/BTB/POZ_sf"/>
</dbReference>
<reference evidence="5" key="1">
    <citation type="submission" date="2025-08" db="UniProtKB">
        <authorList>
            <consortium name="RefSeq"/>
        </authorList>
    </citation>
    <scope>IDENTIFICATION</scope>
    <source>
        <tissue evidence="5">Testes</tissue>
    </source>
</reference>
<feature type="repeat" description="RCC1" evidence="2">
    <location>
        <begin position="98"/>
        <end position="150"/>
    </location>
</feature>
<evidence type="ECO:0000259" key="3">
    <source>
        <dbReference type="PROSITE" id="PS50097"/>
    </source>
</evidence>
<dbReference type="GeneID" id="100378073"/>
<dbReference type="Proteomes" id="UP000694865">
    <property type="component" value="Unplaced"/>
</dbReference>
<dbReference type="InterPro" id="IPR051625">
    <property type="entry name" value="Signaling_Regulatory_Domain"/>
</dbReference>
<evidence type="ECO:0000313" key="5">
    <source>
        <dbReference type="RefSeq" id="XP_006817818.1"/>
    </source>
</evidence>
<dbReference type="SMART" id="SM00225">
    <property type="entry name" value="BTB"/>
    <property type="match status" value="1"/>
</dbReference>
<dbReference type="PROSITE" id="PS00626">
    <property type="entry name" value="RCC1_2"/>
    <property type="match status" value="1"/>
</dbReference>
<dbReference type="SUPFAM" id="SSF50985">
    <property type="entry name" value="RCC1/BLIP-II"/>
    <property type="match status" value="1"/>
</dbReference>
<dbReference type="SUPFAM" id="SSF54695">
    <property type="entry name" value="POZ domain"/>
    <property type="match status" value="1"/>
</dbReference>
<proteinExistence type="predicted"/>
<dbReference type="InterPro" id="IPR058923">
    <property type="entry name" value="RCC1-like_dom"/>
</dbReference>
<name>A0ABM0MCS7_SACKO</name>
<feature type="domain" description="BTB" evidence="3">
    <location>
        <begin position="348"/>
        <end position="415"/>
    </location>
</feature>
<dbReference type="CDD" id="cd18498">
    <property type="entry name" value="BACK_RCBTB1_2"/>
    <property type="match status" value="1"/>
</dbReference>
<feature type="repeat" description="RCC1" evidence="2">
    <location>
        <begin position="151"/>
        <end position="203"/>
    </location>
</feature>
<dbReference type="Pfam" id="PF00651">
    <property type="entry name" value="BTB"/>
    <property type="match status" value="1"/>
</dbReference>
<dbReference type="InterPro" id="IPR000408">
    <property type="entry name" value="Reg_chr_condens"/>
</dbReference>
<keyword evidence="1" id="KW-0677">Repeat</keyword>
<dbReference type="InterPro" id="IPR000210">
    <property type="entry name" value="BTB/POZ_dom"/>
</dbReference>
<dbReference type="Gene3D" id="3.30.710.10">
    <property type="entry name" value="Potassium Channel Kv1.1, Chain A"/>
    <property type="match status" value="1"/>
</dbReference>
<dbReference type="PROSITE" id="PS50097">
    <property type="entry name" value="BTB"/>
    <property type="match status" value="1"/>
</dbReference>
<keyword evidence="4" id="KW-1185">Reference proteome</keyword>
<dbReference type="PRINTS" id="PR00633">
    <property type="entry name" value="RCCNDNSATION"/>
</dbReference>
<sequence>MPVIILDSNKWSIFSLLDSQLIQSIKLACVFGSSANEAIFVTTDDEVFAIGTNCSGCLGLGDVQSTLQPKRIEQLCGKNVCDIAYGSGPHVVAVTEAGEVYSWGHNSYSQLGNGNTNQGLLPAQISVSLLGRKVKQVSCGSHHTLVLTGDGEVYAWGYNNCGQVGSGSTTNQASPRKVVACLGNKKVFSIACGQTSSMALSENGEVYGWGYNGNGQLGIGNNVNQPNPCRVTSLQGIVVAKLGTGNKANLVTATKIANEKPRFVDIAATHYNHVSASMTQTGIVFMWGQCRGQSITTPTETQFSSVSEVFACFASPSVTYCPLLIERPIMFKTVSESFQDSFDDAETSDLKFIIEEKTVHVHRSVLKIRCEHFRSMFQTHWDEHEKDVIEVTQFSYPVYCSFLKYLYTDNVDLPPEDAIGLLDLANSYCEDHLKRLCEGIIKQGITVDNAAMLLAAAIKYEAKDLEEFCFQFAMNHMTAVTQTDAFAKLDEYTLKNFITKAAVCGAFKS</sequence>
<evidence type="ECO:0000256" key="1">
    <source>
        <dbReference type="ARBA" id="ARBA00022737"/>
    </source>
</evidence>
<dbReference type="Pfam" id="PF25390">
    <property type="entry name" value="WD40_RLD"/>
    <property type="match status" value="1"/>
</dbReference>
<protein>
    <submittedName>
        <fullName evidence="5">RCC1 and BTB domain-containing protein 1-like</fullName>
    </submittedName>
</protein>
<feature type="repeat" description="RCC1" evidence="2">
    <location>
        <begin position="204"/>
        <end position="255"/>
    </location>
</feature>
<organism evidence="4 5">
    <name type="scientific">Saccoglossus kowalevskii</name>
    <name type="common">Acorn worm</name>
    <dbReference type="NCBI Taxonomy" id="10224"/>
    <lineage>
        <taxon>Eukaryota</taxon>
        <taxon>Metazoa</taxon>
        <taxon>Hemichordata</taxon>
        <taxon>Enteropneusta</taxon>
        <taxon>Harrimaniidae</taxon>
        <taxon>Saccoglossus</taxon>
    </lineage>
</organism>
<gene>
    <name evidence="5" type="primary">LOC100378073</name>
</gene>
<evidence type="ECO:0000313" key="4">
    <source>
        <dbReference type="Proteomes" id="UP000694865"/>
    </source>
</evidence>
<dbReference type="InterPro" id="IPR009091">
    <property type="entry name" value="RCC1/BLIP-II"/>
</dbReference>
<dbReference type="PANTHER" id="PTHR22872">
    <property type="entry name" value="BTK-BINDING PROTEIN-RELATED"/>
    <property type="match status" value="1"/>
</dbReference>
<feature type="repeat" description="RCC1" evidence="2">
    <location>
        <begin position="45"/>
        <end position="96"/>
    </location>
</feature>
<dbReference type="PANTHER" id="PTHR22872:SF10">
    <property type="entry name" value="ULTRAVIOLET-B RECEPTOR UVR8"/>
    <property type="match status" value="1"/>
</dbReference>